<dbReference type="Proteomes" id="UP000028547">
    <property type="component" value="Unassembled WGS sequence"/>
</dbReference>
<protein>
    <submittedName>
        <fullName evidence="1">Uncharacterized protein</fullName>
    </submittedName>
</protein>
<dbReference type="RefSeq" id="WP_052518261.1">
    <property type="nucleotide sequence ID" value="NZ_JPMI01000109.1"/>
</dbReference>
<evidence type="ECO:0000313" key="1">
    <source>
        <dbReference type="EMBL" id="KFA92166.1"/>
    </source>
</evidence>
<organism evidence="1 2">
    <name type="scientific">Archangium violaceum Cb vi76</name>
    <dbReference type="NCBI Taxonomy" id="1406225"/>
    <lineage>
        <taxon>Bacteria</taxon>
        <taxon>Pseudomonadati</taxon>
        <taxon>Myxococcota</taxon>
        <taxon>Myxococcia</taxon>
        <taxon>Myxococcales</taxon>
        <taxon>Cystobacterineae</taxon>
        <taxon>Archangiaceae</taxon>
        <taxon>Archangium</taxon>
    </lineage>
</organism>
<name>A0A084SUN1_9BACT</name>
<reference evidence="1 2" key="1">
    <citation type="submission" date="2014-07" db="EMBL/GenBank/DDBJ databases">
        <title>Draft Genome Sequence of Gephyronic Acid Producer, Cystobacter violaceus Strain Cb vi76.</title>
        <authorList>
            <person name="Stevens D.C."/>
            <person name="Young J."/>
            <person name="Carmichael R."/>
            <person name="Tan J."/>
            <person name="Taylor R.E."/>
        </authorList>
    </citation>
    <scope>NUCLEOTIDE SEQUENCE [LARGE SCALE GENOMIC DNA]</scope>
    <source>
        <strain evidence="1 2">Cb vi76</strain>
    </source>
</reference>
<gene>
    <name evidence="1" type="ORF">Q664_17890</name>
</gene>
<dbReference type="EMBL" id="JPMI01000109">
    <property type="protein sequence ID" value="KFA92166.1"/>
    <property type="molecule type" value="Genomic_DNA"/>
</dbReference>
<accession>A0A084SUN1</accession>
<proteinExistence type="predicted"/>
<sequence>MAVSKKTVPATAWKRLEKAALQKLGKHAAGRYAAELEPRVMPFATAFDSAPLLPPEYVQFVKALGYRWMSTGTSALAFLPPRWMLGLSQQMGEPGRKWETVRAEREAGTHAYEFVMFASRDIDDVNGFCFGLKTLPPVLFRMPWLRTLDLYWTTISPEEIERLRRALPDCKVGVS</sequence>
<dbReference type="AlphaFoldDB" id="A0A084SUN1"/>
<comment type="caution">
    <text evidence="1">The sequence shown here is derived from an EMBL/GenBank/DDBJ whole genome shotgun (WGS) entry which is preliminary data.</text>
</comment>
<evidence type="ECO:0000313" key="2">
    <source>
        <dbReference type="Proteomes" id="UP000028547"/>
    </source>
</evidence>